<evidence type="ECO:0000256" key="1">
    <source>
        <dbReference type="ARBA" id="ARBA00004446"/>
    </source>
</evidence>
<evidence type="ECO:0000256" key="5">
    <source>
        <dbReference type="ARBA" id="ARBA00023032"/>
    </source>
</evidence>
<dbReference type="AlphaFoldDB" id="A0AAW1P1U9"/>
<feature type="transmembrane region" description="Helical" evidence="7">
    <location>
        <begin position="26"/>
        <end position="52"/>
    </location>
</feature>
<comment type="subcellular location">
    <subcellularLocation>
        <location evidence="1">Plastid membrane</location>
        <topology evidence="1">Multi-pass membrane protein</topology>
    </subcellularLocation>
</comment>
<proteinExistence type="predicted"/>
<protein>
    <recommendedName>
        <fullName evidence="8">ABC transmembrane type-1 domain-containing protein</fullName>
    </recommendedName>
</protein>
<keyword evidence="10" id="KW-1185">Reference proteome</keyword>
<dbReference type="GO" id="GO:0042170">
    <property type="term" value="C:plastid membrane"/>
    <property type="evidence" value="ECO:0007669"/>
    <property type="project" value="UniProtKB-SubCell"/>
</dbReference>
<dbReference type="InterPro" id="IPR035906">
    <property type="entry name" value="MetI-like_sf"/>
</dbReference>
<comment type="caution">
    <text evidence="9">The sequence shown here is derived from an EMBL/GenBank/DDBJ whole genome shotgun (WGS) entry which is preliminary data.</text>
</comment>
<organism evidence="9 10">
    <name type="scientific">[Myrmecia] bisecta</name>
    <dbReference type="NCBI Taxonomy" id="41462"/>
    <lineage>
        <taxon>Eukaryota</taxon>
        <taxon>Viridiplantae</taxon>
        <taxon>Chlorophyta</taxon>
        <taxon>core chlorophytes</taxon>
        <taxon>Trebouxiophyceae</taxon>
        <taxon>Trebouxiales</taxon>
        <taxon>Trebouxiaceae</taxon>
        <taxon>Myrmecia</taxon>
    </lineage>
</organism>
<keyword evidence="2" id="KW-0813">Transport</keyword>
<keyword evidence="4 7" id="KW-1133">Transmembrane helix</keyword>
<dbReference type="InterPro" id="IPR005667">
    <property type="entry name" value="Sulph_transpt2"/>
</dbReference>
<dbReference type="NCBIfam" id="TIGR02140">
    <property type="entry name" value="permease_CysW"/>
    <property type="match status" value="1"/>
</dbReference>
<evidence type="ECO:0000259" key="8">
    <source>
        <dbReference type="PROSITE" id="PS50928"/>
    </source>
</evidence>
<dbReference type="PANTHER" id="PTHR30406:SF1">
    <property type="entry name" value="SULFATE TRANSPORT SYSTEM PERMEASE PROTEIN CYSW"/>
    <property type="match status" value="1"/>
</dbReference>
<dbReference type="NCBIfam" id="TIGR00969">
    <property type="entry name" value="3a0106s02"/>
    <property type="match status" value="1"/>
</dbReference>
<dbReference type="PANTHER" id="PTHR30406">
    <property type="entry name" value="SULFATE TRANSPORT SYSTEM PERMEASE PROTEIN"/>
    <property type="match status" value="1"/>
</dbReference>
<dbReference type="Proteomes" id="UP001489004">
    <property type="component" value="Unassembled WGS sequence"/>
</dbReference>
<evidence type="ECO:0000313" key="9">
    <source>
        <dbReference type="EMBL" id="KAK9802871.1"/>
    </source>
</evidence>
<accession>A0AAW1P1U9</accession>
<name>A0AAW1P1U9_9CHLO</name>
<keyword evidence="6 7" id="KW-0472">Membrane</keyword>
<evidence type="ECO:0000256" key="3">
    <source>
        <dbReference type="ARBA" id="ARBA00022692"/>
    </source>
</evidence>
<sequence>MEARGGGVSKRTSIRGEEVDTPGKKLLVGIGVGYVFLVLIIPTLNVFAQAFSKGLGPFLYHMTDPDFLHAVKLTLMLSAVAVPINTLFGVTAAVLITRTQFWGKSFLMAVLDLPFSISPVVTGLMLVLLYGRNGWFAPIIRATGFNIVFAFPGMALATLFVTLPFVVRELIPVLESLDIAEEEAARTLGASDWEVFWNVTLPNIKLGLLYGIILTNARAMGEFGAVSVISGNIIGRTQTLTLFVESAYKEYNTELAFSASVLLSILALGTLFIKEHLEEENLVE</sequence>
<keyword evidence="3 7" id="KW-0812">Transmembrane</keyword>
<dbReference type="GO" id="GO:0015419">
    <property type="term" value="F:ABC-type sulfate transporter activity"/>
    <property type="evidence" value="ECO:0007669"/>
    <property type="project" value="InterPro"/>
</dbReference>
<evidence type="ECO:0000256" key="6">
    <source>
        <dbReference type="ARBA" id="ARBA00023136"/>
    </source>
</evidence>
<feature type="transmembrane region" description="Helical" evidence="7">
    <location>
        <begin position="143"/>
        <end position="167"/>
    </location>
</feature>
<feature type="domain" description="ABC transmembrane type-1" evidence="8">
    <location>
        <begin position="71"/>
        <end position="274"/>
    </location>
</feature>
<feature type="transmembrane region" description="Helical" evidence="7">
    <location>
        <begin position="73"/>
        <end position="96"/>
    </location>
</feature>
<dbReference type="InterPro" id="IPR000515">
    <property type="entry name" value="MetI-like"/>
</dbReference>
<feature type="transmembrane region" description="Helical" evidence="7">
    <location>
        <begin position="255"/>
        <end position="273"/>
    </location>
</feature>
<evidence type="ECO:0000256" key="2">
    <source>
        <dbReference type="ARBA" id="ARBA00022448"/>
    </source>
</evidence>
<dbReference type="InterPro" id="IPR011866">
    <property type="entry name" value="CysW_permease"/>
</dbReference>
<dbReference type="GO" id="GO:0005886">
    <property type="term" value="C:plasma membrane"/>
    <property type="evidence" value="ECO:0007669"/>
    <property type="project" value="InterPro"/>
</dbReference>
<evidence type="ECO:0000256" key="7">
    <source>
        <dbReference type="SAM" id="Phobius"/>
    </source>
</evidence>
<evidence type="ECO:0000256" key="4">
    <source>
        <dbReference type="ARBA" id="ARBA00022989"/>
    </source>
</evidence>
<gene>
    <name evidence="9" type="ORF">WJX72_005974</name>
</gene>
<dbReference type="EMBL" id="JALJOR010000027">
    <property type="protein sequence ID" value="KAK9802871.1"/>
    <property type="molecule type" value="Genomic_DNA"/>
</dbReference>
<dbReference type="SUPFAM" id="SSF161098">
    <property type="entry name" value="MetI-like"/>
    <property type="match status" value="1"/>
</dbReference>
<keyword evidence="5" id="KW-0764">Sulfate transport</keyword>
<feature type="transmembrane region" description="Helical" evidence="7">
    <location>
        <begin position="108"/>
        <end position="131"/>
    </location>
</feature>
<reference evidence="9 10" key="1">
    <citation type="journal article" date="2024" name="Nat. Commun.">
        <title>Phylogenomics reveals the evolutionary origins of lichenization in chlorophyte algae.</title>
        <authorList>
            <person name="Puginier C."/>
            <person name="Libourel C."/>
            <person name="Otte J."/>
            <person name="Skaloud P."/>
            <person name="Haon M."/>
            <person name="Grisel S."/>
            <person name="Petersen M."/>
            <person name="Berrin J.G."/>
            <person name="Delaux P.M."/>
            <person name="Dal Grande F."/>
            <person name="Keller J."/>
        </authorList>
    </citation>
    <scope>NUCLEOTIDE SEQUENCE [LARGE SCALE GENOMIC DNA]</scope>
    <source>
        <strain evidence="9 10">SAG 2043</strain>
    </source>
</reference>
<dbReference type="CDD" id="cd06261">
    <property type="entry name" value="TM_PBP2"/>
    <property type="match status" value="1"/>
</dbReference>
<dbReference type="Pfam" id="PF00528">
    <property type="entry name" value="BPD_transp_1"/>
    <property type="match status" value="1"/>
</dbReference>
<evidence type="ECO:0000313" key="10">
    <source>
        <dbReference type="Proteomes" id="UP001489004"/>
    </source>
</evidence>
<dbReference type="PROSITE" id="PS50928">
    <property type="entry name" value="ABC_TM1"/>
    <property type="match status" value="1"/>
</dbReference>
<dbReference type="Gene3D" id="1.10.3720.10">
    <property type="entry name" value="MetI-like"/>
    <property type="match status" value="1"/>
</dbReference>